<gene>
    <name evidence="1" type="ORF">GSCOC_T00020898001</name>
</gene>
<dbReference type="PANTHER" id="PTHR12616:SF8">
    <property type="entry name" value="VACUOLAR PROTEIN SORTING-ASSOCIATED PROTEIN 8 HOMOLOG"/>
    <property type="match status" value="1"/>
</dbReference>
<dbReference type="PANTHER" id="PTHR12616">
    <property type="entry name" value="VACUOLAR PROTEIN SORTING VPS41"/>
    <property type="match status" value="1"/>
</dbReference>
<dbReference type="GO" id="GO:0005770">
    <property type="term" value="C:late endosome"/>
    <property type="evidence" value="ECO:0007669"/>
    <property type="project" value="TreeGrafter"/>
</dbReference>
<evidence type="ECO:0000313" key="2">
    <source>
        <dbReference type="Proteomes" id="UP000295252"/>
    </source>
</evidence>
<dbReference type="InterPro" id="IPR045111">
    <property type="entry name" value="Vps41/Vps8"/>
</dbReference>
<dbReference type="STRING" id="49390.A0A068UDL7"/>
<dbReference type="Proteomes" id="UP000295252">
    <property type="component" value="Chromosome VII"/>
</dbReference>
<evidence type="ECO:0000313" key="1">
    <source>
        <dbReference type="EMBL" id="CDP05693.1"/>
    </source>
</evidence>
<dbReference type="OrthoDB" id="1737893at2759"/>
<dbReference type="AlphaFoldDB" id="A0A068UDL7"/>
<dbReference type="InParanoid" id="A0A068UDL7"/>
<dbReference type="GO" id="GO:0034058">
    <property type="term" value="P:endosomal vesicle fusion"/>
    <property type="evidence" value="ECO:0007669"/>
    <property type="project" value="TreeGrafter"/>
</dbReference>
<protein>
    <submittedName>
        <fullName evidence="1">Uncharacterized protein</fullName>
    </submittedName>
</protein>
<accession>A0A068UDL7</accession>
<organism evidence="1 2">
    <name type="scientific">Coffea canephora</name>
    <name type="common">Robusta coffee</name>
    <dbReference type="NCBI Taxonomy" id="49390"/>
    <lineage>
        <taxon>Eukaryota</taxon>
        <taxon>Viridiplantae</taxon>
        <taxon>Streptophyta</taxon>
        <taxon>Embryophyta</taxon>
        <taxon>Tracheophyta</taxon>
        <taxon>Spermatophyta</taxon>
        <taxon>Magnoliopsida</taxon>
        <taxon>eudicotyledons</taxon>
        <taxon>Gunneridae</taxon>
        <taxon>Pentapetalae</taxon>
        <taxon>asterids</taxon>
        <taxon>lamiids</taxon>
        <taxon>Gentianales</taxon>
        <taxon>Rubiaceae</taxon>
        <taxon>Ixoroideae</taxon>
        <taxon>Gardenieae complex</taxon>
        <taxon>Bertiereae - Coffeeae clade</taxon>
        <taxon>Coffeeae</taxon>
        <taxon>Coffea</taxon>
    </lineage>
</organism>
<dbReference type="Gramene" id="CDP05693">
    <property type="protein sequence ID" value="CDP05693"/>
    <property type="gene ID" value="GSCOC_T00020898001"/>
</dbReference>
<proteinExistence type="predicted"/>
<dbReference type="GO" id="GO:0030897">
    <property type="term" value="C:HOPS complex"/>
    <property type="evidence" value="ECO:0007669"/>
    <property type="project" value="TreeGrafter"/>
</dbReference>
<reference evidence="2" key="1">
    <citation type="journal article" date="2014" name="Science">
        <title>The coffee genome provides insight into the convergent evolution of caffeine biosynthesis.</title>
        <authorList>
            <person name="Denoeud F."/>
            <person name="Carretero-Paulet L."/>
            <person name="Dereeper A."/>
            <person name="Droc G."/>
            <person name="Guyot R."/>
            <person name="Pietrella M."/>
            <person name="Zheng C."/>
            <person name="Alberti A."/>
            <person name="Anthony F."/>
            <person name="Aprea G."/>
            <person name="Aury J.M."/>
            <person name="Bento P."/>
            <person name="Bernard M."/>
            <person name="Bocs S."/>
            <person name="Campa C."/>
            <person name="Cenci A."/>
            <person name="Combes M.C."/>
            <person name="Crouzillat D."/>
            <person name="Da Silva C."/>
            <person name="Daddiego L."/>
            <person name="De Bellis F."/>
            <person name="Dussert S."/>
            <person name="Garsmeur O."/>
            <person name="Gayraud T."/>
            <person name="Guignon V."/>
            <person name="Jahn K."/>
            <person name="Jamilloux V."/>
            <person name="Joet T."/>
            <person name="Labadie K."/>
            <person name="Lan T."/>
            <person name="Leclercq J."/>
            <person name="Lepelley M."/>
            <person name="Leroy T."/>
            <person name="Li L.T."/>
            <person name="Librado P."/>
            <person name="Lopez L."/>
            <person name="Munoz A."/>
            <person name="Noel B."/>
            <person name="Pallavicini A."/>
            <person name="Perrotta G."/>
            <person name="Poncet V."/>
            <person name="Pot D."/>
            <person name="Priyono X."/>
            <person name="Rigoreau M."/>
            <person name="Rouard M."/>
            <person name="Rozas J."/>
            <person name="Tranchant-Dubreuil C."/>
            <person name="VanBuren R."/>
            <person name="Zhang Q."/>
            <person name="Andrade A.C."/>
            <person name="Argout X."/>
            <person name="Bertrand B."/>
            <person name="de Kochko A."/>
            <person name="Graziosi G."/>
            <person name="Henry R.J."/>
            <person name="Jayarama X."/>
            <person name="Ming R."/>
            <person name="Nagai C."/>
            <person name="Rounsley S."/>
            <person name="Sankoff D."/>
            <person name="Giuliano G."/>
            <person name="Albert V.A."/>
            <person name="Wincker P."/>
            <person name="Lashermes P."/>
        </authorList>
    </citation>
    <scope>NUCLEOTIDE SEQUENCE [LARGE SCALE GENOMIC DNA]</scope>
    <source>
        <strain evidence="2">cv. DH200-94</strain>
    </source>
</reference>
<dbReference type="EMBL" id="HG739102">
    <property type="protein sequence ID" value="CDP05693.1"/>
    <property type="molecule type" value="Genomic_DNA"/>
</dbReference>
<dbReference type="GO" id="GO:0006623">
    <property type="term" value="P:protein targeting to vacuole"/>
    <property type="evidence" value="ECO:0007669"/>
    <property type="project" value="InterPro"/>
</dbReference>
<dbReference type="PhylomeDB" id="A0A068UDL7"/>
<name>A0A068UDL7_COFCA</name>
<sequence>MPRLANASYFQKGGSTSSDDCSSLETWLSKKDAGHIIEFITYYVAYERAKVSRYILSQNLEYLTSEISFSPSVSRQNIEIHKRREKQLLTLLEVVPDTDWDAPYLLHLCERCQFHQVCGLIHSNRCQYIAALDSYIKAVDESIHAFSFIHDMLQRLSETDSEAFQAAIFSRIGDLVKLDSNTEFLKLGGSVKDRVATKIIKEINAI</sequence>
<keyword evidence="2" id="KW-1185">Reference proteome</keyword>